<gene>
    <name evidence="2" type="ORF">DFR76_103432</name>
</gene>
<dbReference type="Pfam" id="PF01674">
    <property type="entry name" value="Lipase_2"/>
    <property type="match status" value="1"/>
</dbReference>
<keyword evidence="3" id="KW-1185">Reference proteome</keyword>
<dbReference type="GO" id="GO:0016298">
    <property type="term" value="F:lipase activity"/>
    <property type="evidence" value="ECO:0007669"/>
    <property type="project" value="TreeGrafter"/>
</dbReference>
<comment type="caution">
    <text evidence="2">The sequence shown here is derived from an EMBL/GenBank/DDBJ whole genome shotgun (WGS) entry which is preliminary data.</text>
</comment>
<dbReference type="STRING" id="1210086.GCA_001613105_04342"/>
<organism evidence="2 3">
    <name type="scientific">Nocardia pseudobrasiliensis</name>
    <dbReference type="NCBI Taxonomy" id="45979"/>
    <lineage>
        <taxon>Bacteria</taxon>
        <taxon>Bacillati</taxon>
        <taxon>Actinomycetota</taxon>
        <taxon>Actinomycetes</taxon>
        <taxon>Mycobacteriales</taxon>
        <taxon>Nocardiaceae</taxon>
        <taxon>Nocardia</taxon>
    </lineage>
</organism>
<evidence type="ECO:0000256" key="1">
    <source>
        <dbReference type="SAM" id="SignalP"/>
    </source>
</evidence>
<evidence type="ECO:0000313" key="2">
    <source>
        <dbReference type="EMBL" id="RDI67361.1"/>
    </source>
</evidence>
<sequence length="224" mass="23380">MRRLLIAVLAVAAALSGMTTAAPARAGAPATPVIFIHGRNADAGVWGSAQAAFRTGGYPADRMFAWDYDTARSTNEVVAGQLSAYVDQVLRQTGAGRVDIVAHSLGGLSARWVAKFGGGNRISHLVTLASPNHGTEVAWLCATWDQGCRDMTPGSYVITKLNSGVETPGPTAYTALWSSCDEQVVPHHSAQLAGATNIETGCLKHNDLLTDPAVIARVLATVTG</sequence>
<dbReference type="Proteomes" id="UP000254869">
    <property type="component" value="Unassembled WGS sequence"/>
</dbReference>
<dbReference type="PANTHER" id="PTHR32015:SF1">
    <property type="entry name" value="LIPASE"/>
    <property type="match status" value="1"/>
</dbReference>
<keyword evidence="2" id="KW-0378">Hydrolase</keyword>
<dbReference type="PANTHER" id="PTHR32015">
    <property type="entry name" value="FASTING INDUCED LIPASE"/>
    <property type="match status" value="1"/>
</dbReference>
<reference evidence="2 3" key="1">
    <citation type="submission" date="2018-07" db="EMBL/GenBank/DDBJ databases">
        <title>Genomic Encyclopedia of Type Strains, Phase IV (KMG-IV): sequencing the most valuable type-strain genomes for metagenomic binning, comparative biology and taxonomic classification.</title>
        <authorList>
            <person name="Goeker M."/>
        </authorList>
    </citation>
    <scope>NUCLEOTIDE SEQUENCE [LARGE SCALE GENOMIC DNA]</scope>
    <source>
        <strain evidence="2 3">DSM 44290</strain>
    </source>
</reference>
<protein>
    <submittedName>
        <fullName evidence="2">Triacylglycerol esterase/lipase EstA (Alpha/beta hydrolase family)</fullName>
    </submittedName>
</protein>
<evidence type="ECO:0000313" key="3">
    <source>
        <dbReference type="Proteomes" id="UP000254869"/>
    </source>
</evidence>
<dbReference type="EMBL" id="QQBC01000003">
    <property type="protein sequence ID" value="RDI67361.1"/>
    <property type="molecule type" value="Genomic_DNA"/>
</dbReference>
<dbReference type="Gene3D" id="3.40.50.1820">
    <property type="entry name" value="alpha/beta hydrolase"/>
    <property type="match status" value="1"/>
</dbReference>
<dbReference type="InterPro" id="IPR029058">
    <property type="entry name" value="AB_hydrolase_fold"/>
</dbReference>
<feature type="chain" id="PRO_5039091342" evidence="1">
    <location>
        <begin position="22"/>
        <end position="224"/>
    </location>
</feature>
<dbReference type="SUPFAM" id="SSF53474">
    <property type="entry name" value="alpha/beta-Hydrolases"/>
    <property type="match status" value="1"/>
</dbReference>
<accession>A0A370IB60</accession>
<feature type="signal peptide" evidence="1">
    <location>
        <begin position="1"/>
        <end position="21"/>
    </location>
</feature>
<name>A0A370IB60_9NOCA</name>
<keyword evidence="1" id="KW-0732">Signal</keyword>
<dbReference type="AlphaFoldDB" id="A0A370IB60"/>
<dbReference type="InterPro" id="IPR002918">
    <property type="entry name" value="Lipase_EstA/Esterase_EstB"/>
</dbReference>
<dbReference type="GO" id="GO:0016042">
    <property type="term" value="P:lipid catabolic process"/>
    <property type="evidence" value="ECO:0007669"/>
    <property type="project" value="InterPro"/>
</dbReference>
<proteinExistence type="predicted"/>